<gene>
    <name evidence="15" type="ORF">HOLleu_19110</name>
</gene>
<evidence type="ECO:0000256" key="2">
    <source>
        <dbReference type="ARBA" id="ARBA00009085"/>
    </source>
</evidence>
<feature type="compositionally biased region" description="Basic and acidic residues" evidence="13">
    <location>
        <begin position="969"/>
        <end position="979"/>
    </location>
</feature>
<sequence length="1357" mass="154581">MTIDESLRRDLLVASAGTPASGEVEKTGSFDLDQLIVSSSKQVLLKKIEFHPAEQEISFCLQNLRSKYEPLNAQNNRQDPPKLQMTDQRGSMSNPEDVKSDGIPKPKIILFNPEKIRLEWQKCHRIGSGLINMGNTCFLNSTLQCLSYTPPLANYLLSHQHKEQCQMSGFCMLCELYNHLVRVSQHHGQAVRPMVIIHKLKHIAKHMHLGRQEDAHEFLRYVIEAMQRSSTFGYDKLDKFSKETSIVHQIFGGYYRSRVTCSHCQGISDTFDPFLDIGLDIKHVPSVNKALDRLIRPEILDGDNKYKCARCKRQVNAQKKFNIHRSSNVLTLCLKKFDFQRYGSGKLHKDISYPEVLNIRPYMSDVKGPPVIYNLYAVLTHQGASCNSGHYFCFVRAPNKMWYCMNDAHVSQASVNRVLNQDAYLLFYIRKPKDASQNLKHGPKESPKARLPGPFSPNSNKNMSNNHNGGISSKRPESQASMQVPKSSPRPSPSFKSSPKPSAISPILNGKKEKVNHLQPNPPKPSSFQVPPQAKPLPTKREKLSFSFSRNQGVAGTLKTLQKEHRMKSELNPETSRPEFGNSKGKRIGEKLKIQNLVKPRTENPWARPTQGLVPYAADDSSDSDSDENYDDVVKRLSQQASLSTGSSQPGTSTSAEPVQTEVKEDANKGSLANSTDLTAIQSHDSPLKLTITTNGNAQRIKSTSTWHVNHSDSLISPSIHSESSTGSISSNSTQEWNVIDRQKDGSGRKSRSEEMVNSSHKPGTFPFGDKKEKNGKDLSSRGEMKSPAMRQLTFGKDVKNGEKAKIMGKPPLFEVRNPVTSSENVNSVERNSAGEHQEQHLSSQKDDSKHAAVPEKSEKNSLREIAKSPKVSADASVREEVKEESDLSAPTKGNGLKLKDTHPENGTVEKSTSNHFTVKDFYRSKGDTSSSNPASELLKTSHKLPGIRERLSEKINSHRNKKKKHKRSSDEEEKKLLGNDDDDDINTKASNLEKFEWYVVSKDEEERLKRKRRKRKRKKREEEEELIYDINSEKRKDRHWEKSEKKLKHGTSDESDSERECVRVSKMSRTRDSKDSLNVENNIHHRRRTSVGSDSEKSHPHHHTKKRFDSGDSEKGIHISQRDSHDKPKKRKHRDRKEDKKPLMDEDSDGDSYPSPKKKQHYLNGDRENPRHSEKESGRHHSGEGEKPHHHKEKREVHEQSWDHHMKDGHKKSHHSKHSEHNVKSSASWDGKWSGSEDIVSHLTKSSLSGYGSLVQSWDGGKSAVDEDAAKDAEQRRRRDSYDEEFDQGKVKKVKKRYDDEDRNGKGFRSHHRNPFQYLQNQKNKGHTVFWNHRYKSGYHQFGHRKSQSWHRSHRR</sequence>
<feature type="compositionally biased region" description="Basic and acidic residues" evidence="13">
    <location>
        <begin position="1108"/>
        <end position="1127"/>
    </location>
</feature>
<dbReference type="InterPro" id="IPR018200">
    <property type="entry name" value="USP_CS"/>
</dbReference>
<feature type="region of interest" description="Disordered" evidence="13">
    <location>
        <begin position="717"/>
        <end position="988"/>
    </location>
</feature>
<dbReference type="InterPro" id="IPR028889">
    <property type="entry name" value="USP"/>
</dbReference>
<reference evidence="15" key="1">
    <citation type="submission" date="2021-10" db="EMBL/GenBank/DDBJ databases">
        <title>Tropical sea cucumber genome reveals ecological adaptation and Cuvierian tubules defense mechanism.</title>
        <authorList>
            <person name="Chen T."/>
        </authorList>
    </citation>
    <scope>NUCLEOTIDE SEQUENCE</scope>
    <source>
        <strain evidence="15">Nanhai2018</strain>
        <tissue evidence="15">Muscle</tissue>
    </source>
</reference>
<evidence type="ECO:0000256" key="10">
    <source>
        <dbReference type="ARBA" id="ARBA00042154"/>
    </source>
</evidence>
<evidence type="ECO:0000256" key="4">
    <source>
        <dbReference type="ARBA" id="ARBA00022670"/>
    </source>
</evidence>
<feature type="compositionally biased region" description="Basic and acidic residues" evidence="13">
    <location>
        <begin position="833"/>
        <end position="868"/>
    </location>
</feature>
<dbReference type="PROSITE" id="PS00972">
    <property type="entry name" value="USP_1"/>
    <property type="match status" value="1"/>
</dbReference>
<feature type="compositionally biased region" description="Low complexity" evidence="13">
    <location>
        <begin position="485"/>
        <end position="506"/>
    </location>
</feature>
<evidence type="ECO:0000256" key="9">
    <source>
        <dbReference type="ARBA" id="ARBA00041300"/>
    </source>
</evidence>
<evidence type="ECO:0000256" key="5">
    <source>
        <dbReference type="ARBA" id="ARBA00022786"/>
    </source>
</evidence>
<accession>A0A9Q1C4L4</accession>
<feature type="compositionally biased region" description="Basic and acidic residues" evidence="13">
    <location>
        <begin position="561"/>
        <end position="571"/>
    </location>
</feature>
<dbReference type="GO" id="GO:0042981">
    <property type="term" value="P:regulation of apoptotic process"/>
    <property type="evidence" value="ECO:0007669"/>
    <property type="project" value="TreeGrafter"/>
</dbReference>
<feature type="region of interest" description="Disordered" evidence="13">
    <location>
        <begin position="436"/>
        <end position="680"/>
    </location>
</feature>
<dbReference type="PROSITE" id="PS00973">
    <property type="entry name" value="USP_2"/>
    <property type="match status" value="1"/>
</dbReference>
<protein>
    <recommendedName>
        <fullName evidence="8">Ubiquitin carboxyl-terminal hydrolase 36</fullName>
        <ecNumber evidence="3">3.4.19.12</ecNumber>
    </recommendedName>
    <alternativeName>
        <fullName evidence="11">Deubiquitinating enzyme 36</fullName>
    </alternativeName>
    <alternativeName>
        <fullName evidence="10">Protein scrawny</fullName>
    </alternativeName>
    <alternativeName>
        <fullName evidence="9">Ubiquitin thioesterase 36</fullName>
    </alternativeName>
    <alternativeName>
        <fullName evidence="12">Ubiquitin-specific-processing protease 36</fullName>
    </alternativeName>
</protein>
<feature type="compositionally biased region" description="Low complexity" evidence="13">
    <location>
        <begin position="642"/>
        <end position="655"/>
    </location>
</feature>
<feature type="compositionally biased region" description="Basic residues" evidence="13">
    <location>
        <begin position="1010"/>
        <end position="1020"/>
    </location>
</feature>
<dbReference type="GO" id="GO:0005829">
    <property type="term" value="C:cytosol"/>
    <property type="evidence" value="ECO:0007669"/>
    <property type="project" value="TreeGrafter"/>
</dbReference>
<evidence type="ECO:0000256" key="11">
    <source>
        <dbReference type="ARBA" id="ARBA00042420"/>
    </source>
</evidence>
<dbReference type="OrthoDB" id="420187at2759"/>
<dbReference type="Gene3D" id="3.90.70.10">
    <property type="entry name" value="Cysteine proteinases"/>
    <property type="match status" value="1"/>
</dbReference>
<comment type="similarity">
    <text evidence="2">Belongs to the peptidase C19 family.</text>
</comment>
<feature type="compositionally biased region" description="Basic and acidic residues" evidence="13">
    <location>
        <begin position="877"/>
        <end position="886"/>
    </location>
</feature>
<dbReference type="InterPro" id="IPR050164">
    <property type="entry name" value="Peptidase_C19"/>
</dbReference>
<comment type="caution">
    <text evidence="15">The sequence shown here is derived from an EMBL/GenBank/DDBJ whole genome shotgun (WGS) entry which is preliminary data.</text>
</comment>
<feature type="compositionally biased region" description="Low complexity" evidence="13">
    <location>
        <begin position="818"/>
        <end position="832"/>
    </location>
</feature>
<dbReference type="EC" id="3.4.19.12" evidence="3"/>
<dbReference type="PANTHER" id="PTHR24006">
    <property type="entry name" value="UBIQUITIN CARBOXYL-TERMINAL HYDROLASE"/>
    <property type="match status" value="1"/>
</dbReference>
<proteinExistence type="inferred from homology"/>
<feature type="compositionally biased region" description="Low complexity" evidence="13">
    <location>
        <begin position="456"/>
        <end position="468"/>
    </location>
</feature>
<evidence type="ECO:0000256" key="12">
    <source>
        <dbReference type="ARBA" id="ARBA00043009"/>
    </source>
</evidence>
<evidence type="ECO:0000256" key="13">
    <source>
        <dbReference type="SAM" id="MobiDB-lite"/>
    </source>
</evidence>
<keyword evidence="16" id="KW-1185">Reference proteome</keyword>
<evidence type="ECO:0000256" key="3">
    <source>
        <dbReference type="ARBA" id="ARBA00012759"/>
    </source>
</evidence>
<evidence type="ECO:0000313" key="15">
    <source>
        <dbReference type="EMBL" id="KAJ8038123.1"/>
    </source>
</evidence>
<keyword evidence="4" id="KW-0645">Protease</keyword>
<evidence type="ECO:0000256" key="6">
    <source>
        <dbReference type="ARBA" id="ARBA00022801"/>
    </source>
</evidence>
<dbReference type="Proteomes" id="UP001152320">
    <property type="component" value="Chromosome 8"/>
</dbReference>
<dbReference type="SUPFAM" id="SSF54001">
    <property type="entry name" value="Cysteine proteinases"/>
    <property type="match status" value="1"/>
</dbReference>
<feature type="compositionally biased region" description="Basic and acidic residues" evidence="13">
    <location>
        <begin position="769"/>
        <end position="785"/>
    </location>
</feature>
<organism evidence="15 16">
    <name type="scientific">Holothuria leucospilota</name>
    <name type="common">Black long sea cucumber</name>
    <name type="synonym">Mertensiothuria leucospilota</name>
    <dbReference type="NCBI Taxonomy" id="206669"/>
    <lineage>
        <taxon>Eukaryota</taxon>
        <taxon>Metazoa</taxon>
        <taxon>Echinodermata</taxon>
        <taxon>Eleutherozoa</taxon>
        <taxon>Echinozoa</taxon>
        <taxon>Holothuroidea</taxon>
        <taxon>Aspidochirotacea</taxon>
        <taxon>Aspidochirotida</taxon>
        <taxon>Holothuriidae</taxon>
        <taxon>Holothuria</taxon>
    </lineage>
</organism>
<feature type="compositionally biased region" description="Basic residues" evidence="13">
    <location>
        <begin position="958"/>
        <end position="968"/>
    </location>
</feature>
<feature type="compositionally biased region" description="Basic residues" evidence="13">
    <location>
        <begin position="1208"/>
        <end position="1219"/>
    </location>
</feature>
<feature type="region of interest" description="Disordered" evidence="13">
    <location>
        <begin position="1251"/>
        <end position="1322"/>
    </location>
</feature>
<feature type="compositionally biased region" description="Basic and acidic residues" evidence="13">
    <location>
        <begin position="918"/>
        <end position="927"/>
    </location>
</feature>
<dbReference type="EMBL" id="JAIZAY010000008">
    <property type="protein sequence ID" value="KAJ8038123.1"/>
    <property type="molecule type" value="Genomic_DNA"/>
</dbReference>
<keyword evidence="7" id="KW-0788">Thiol protease</keyword>
<feature type="compositionally biased region" description="Low complexity" evidence="13">
    <location>
        <begin position="717"/>
        <end position="733"/>
    </location>
</feature>
<feature type="compositionally biased region" description="Basic and acidic residues" evidence="13">
    <location>
        <begin position="797"/>
        <end position="806"/>
    </location>
</feature>
<feature type="region of interest" description="Disordered" evidence="13">
    <location>
        <begin position="71"/>
        <end position="99"/>
    </location>
</feature>
<feature type="compositionally biased region" description="Basic and acidic residues" evidence="13">
    <location>
        <begin position="1165"/>
        <end position="1188"/>
    </location>
</feature>
<feature type="domain" description="USP" evidence="14">
    <location>
        <begin position="128"/>
        <end position="431"/>
    </location>
</feature>
<feature type="compositionally biased region" description="Basic and acidic residues" evidence="13">
    <location>
        <begin position="1265"/>
        <end position="1282"/>
    </location>
</feature>
<name>A0A9Q1C4L4_HOLLE</name>
<feature type="compositionally biased region" description="Basic and acidic residues" evidence="13">
    <location>
        <begin position="739"/>
        <end position="755"/>
    </location>
</feature>
<dbReference type="FunFam" id="3.90.70.10:FF:000119">
    <property type="entry name" value="Ubiquitin specific peptidase 36"/>
    <property type="match status" value="1"/>
</dbReference>
<feature type="compositionally biased region" description="Basic and acidic residues" evidence="13">
    <location>
        <begin position="1195"/>
        <end position="1207"/>
    </location>
</feature>
<feature type="compositionally biased region" description="Polar residues" evidence="13">
    <location>
        <begin position="671"/>
        <end position="680"/>
    </location>
</feature>
<keyword evidence="5" id="KW-0833">Ubl conjugation pathway</keyword>
<evidence type="ECO:0000256" key="7">
    <source>
        <dbReference type="ARBA" id="ARBA00022807"/>
    </source>
</evidence>
<feature type="compositionally biased region" description="Basic and acidic residues" evidence="13">
    <location>
        <begin position="947"/>
        <end position="957"/>
    </location>
</feature>
<evidence type="ECO:0000259" key="14">
    <source>
        <dbReference type="PROSITE" id="PS50235"/>
    </source>
</evidence>
<feature type="compositionally biased region" description="Basic and acidic residues" evidence="13">
    <location>
        <begin position="1032"/>
        <end position="1045"/>
    </location>
</feature>
<dbReference type="CDD" id="cd02661">
    <property type="entry name" value="Peptidase_C19E"/>
    <property type="match status" value="1"/>
</dbReference>
<keyword evidence="6 15" id="KW-0378">Hydrolase</keyword>
<evidence type="ECO:0000256" key="1">
    <source>
        <dbReference type="ARBA" id="ARBA00000707"/>
    </source>
</evidence>
<dbReference type="GO" id="GO:0006508">
    <property type="term" value="P:proteolysis"/>
    <property type="evidence" value="ECO:0007669"/>
    <property type="project" value="UniProtKB-KW"/>
</dbReference>
<dbReference type="PROSITE" id="PS50235">
    <property type="entry name" value="USP_3"/>
    <property type="match status" value="1"/>
</dbReference>
<feature type="compositionally biased region" description="Basic and acidic residues" evidence="13">
    <location>
        <begin position="1059"/>
        <end position="1078"/>
    </location>
</feature>
<dbReference type="GO" id="GO:0004843">
    <property type="term" value="F:cysteine-type deubiquitinase activity"/>
    <property type="evidence" value="ECO:0007669"/>
    <property type="project" value="UniProtKB-EC"/>
</dbReference>
<dbReference type="Pfam" id="PF00443">
    <property type="entry name" value="UCH"/>
    <property type="match status" value="1"/>
</dbReference>
<dbReference type="InterPro" id="IPR001394">
    <property type="entry name" value="Peptidase_C19_UCH"/>
</dbReference>
<comment type="catalytic activity">
    <reaction evidence="1">
        <text>Thiol-dependent hydrolysis of ester, thioester, amide, peptide and isopeptide bonds formed by the C-terminal Gly of ubiquitin (a 76-residue protein attached to proteins as an intracellular targeting signal).</text>
        <dbReference type="EC" id="3.4.19.12"/>
    </reaction>
</comment>
<feature type="region of interest" description="Disordered" evidence="13">
    <location>
        <begin position="1004"/>
        <end position="1236"/>
    </location>
</feature>
<feature type="compositionally biased region" description="Acidic residues" evidence="13">
    <location>
        <begin position="620"/>
        <end position="631"/>
    </location>
</feature>
<dbReference type="GO" id="GO:0005634">
    <property type="term" value="C:nucleus"/>
    <property type="evidence" value="ECO:0007669"/>
    <property type="project" value="TreeGrafter"/>
</dbReference>
<evidence type="ECO:0000256" key="8">
    <source>
        <dbReference type="ARBA" id="ARBA00039432"/>
    </source>
</evidence>
<dbReference type="GO" id="GO:0016579">
    <property type="term" value="P:protein deubiquitination"/>
    <property type="evidence" value="ECO:0007669"/>
    <property type="project" value="InterPro"/>
</dbReference>
<evidence type="ECO:0000313" key="16">
    <source>
        <dbReference type="Proteomes" id="UP001152320"/>
    </source>
</evidence>
<dbReference type="PANTHER" id="PTHR24006:SF758">
    <property type="entry name" value="UBIQUITIN CARBOXYL-TERMINAL HYDROLASE 36"/>
    <property type="match status" value="1"/>
</dbReference>
<dbReference type="InterPro" id="IPR038765">
    <property type="entry name" value="Papain-like_cys_pep_sf"/>
</dbReference>
<feature type="compositionally biased region" description="Polar residues" evidence="13">
    <location>
        <begin position="85"/>
        <end position="94"/>
    </location>
</feature>